<keyword evidence="13" id="KW-1185">Reference proteome</keyword>
<comment type="caution">
    <text evidence="12">The sequence shown here is derived from an EMBL/GenBank/DDBJ whole genome shotgun (WGS) entry which is preliminary data.</text>
</comment>
<evidence type="ECO:0000313" key="13">
    <source>
        <dbReference type="Proteomes" id="UP000308671"/>
    </source>
</evidence>
<evidence type="ECO:0000256" key="9">
    <source>
        <dbReference type="ARBA" id="ARBA00023201"/>
    </source>
</evidence>
<sequence>MAYLPYIEPGLDIILPLSIFIFILNMTRDLLDSFLYCGLIGEIFIGVLSGMPITGTSFLSIEIQETVQYLGYLGLICLVFEGGLITDLRILRNTIWLTLSAAMIGILMPMALSFFIMGMKFDSLESSGFPTAIAAFSAGVSLCSTSLGSTFIILASANLQKTPIGTLIAGAAMLDDILVLVMVKIITALGQGQSDSWTIARPAISSLGLILATFLLTPIILKVLLRSFHSIFTYPKIGQETFGEDIDTEKGISRHTGFILSTLMLIVLVTIAACVEGSILLSAFLAGAVVRYTWQSVDGGEDIDLGADRPTMMFEEYYKPIMDHILVPFFFASIGFSIPVSEMFSGPILWKGIFYACLMFLAKASVGIVVYFEFFTTRWSHKWTSFKKKTLPIPEELPQQDGSPEEIPTNDLVNQKLKTDAPHLDAIIVGSTMIARGGFGFLVASEAQSSGTLSLSKTPIRILNVQGLSHKVTGRLRTLDVVEDQIFLVIIWALVLCTIVGPVVSGIAVRRKLAKEREGERCECGVVVGQRSFGTEDEGVGGCHLCL</sequence>
<evidence type="ECO:0000256" key="4">
    <source>
        <dbReference type="ARBA" id="ARBA00022692"/>
    </source>
</evidence>
<dbReference type="Pfam" id="PF00999">
    <property type="entry name" value="Na_H_Exchanger"/>
    <property type="match status" value="1"/>
</dbReference>
<evidence type="ECO:0000313" key="12">
    <source>
        <dbReference type="EMBL" id="THV53037.1"/>
    </source>
</evidence>
<evidence type="ECO:0000256" key="1">
    <source>
        <dbReference type="ARBA" id="ARBA00004141"/>
    </source>
</evidence>
<dbReference type="GO" id="GO:0016020">
    <property type="term" value="C:membrane"/>
    <property type="evidence" value="ECO:0007669"/>
    <property type="project" value="UniProtKB-SubCell"/>
</dbReference>
<dbReference type="EMBL" id="PQXL01000061">
    <property type="protein sequence ID" value="THV53037.1"/>
    <property type="molecule type" value="Genomic_DNA"/>
</dbReference>
<dbReference type="AlphaFoldDB" id="A0A4S8R513"/>
<dbReference type="GO" id="GO:0015297">
    <property type="term" value="F:antiporter activity"/>
    <property type="evidence" value="ECO:0007669"/>
    <property type="project" value="UniProtKB-KW"/>
</dbReference>
<evidence type="ECO:0000256" key="7">
    <source>
        <dbReference type="ARBA" id="ARBA00023065"/>
    </source>
</evidence>
<dbReference type="GO" id="GO:0006814">
    <property type="term" value="P:sodium ion transport"/>
    <property type="evidence" value="ECO:0007669"/>
    <property type="project" value="UniProtKB-KW"/>
</dbReference>
<feature type="transmembrane region" description="Helical" evidence="10">
    <location>
        <begin position="486"/>
        <end position="509"/>
    </location>
</feature>
<comment type="subcellular location">
    <subcellularLocation>
        <location evidence="1">Membrane</location>
        <topology evidence="1">Multi-pass membrane protein</topology>
    </subcellularLocation>
</comment>
<feature type="transmembrane region" description="Helical" evidence="10">
    <location>
        <begin position="6"/>
        <end position="27"/>
    </location>
</feature>
<feature type="transmembrane region" description="Helical" evidence="10">
    <location>
        <begin position="34"/>
        <end position="54"/>
    </location>
</feature>
<feature type="transmembrane region" description="Helical" evidence="10">
    <location>
        <begin position="66"/>
        <end position="84"/>
    </location>
</feature>
<evidence type="ECO:0000256" key="5">
    <source>
        <dbReference type="ARBA" id="ARBA00022989"/>
    </source>
</evidence>
<feature type="transmembrane region" description="Helical" evidence="10">
    <location>
        <begin position="129"/>
        <end position="155"/>
    </location>
</feature>
<name>A0A4S8R513_9HELO</name>
<feature type="transmembrane region" description="Helical" evidence="10">
    <location>
        <begin position="96"/>
        <end position="117"/>
    </location>
</feature>
<gene>
    <name evidence="12" type="ORF">BGAL_0061g00130</name>
</gene>
<protein>
    <recommendedName>
        <fullName evidence="11">Cation/H+ exchanger transmembrane domain-containing protein</fullName>
    </recommendedName>
</protein>
<reference evidence="12 13" key="1">
    <citation type="submission" date="2017-12" db="EMBL/GenBank/DDBJ databases">
        <title>Comparative genomics of Botrytis spp.</title>
        <authorList>
            <person name="Valero-Jimenez C.A."/>
            <person name="Tapia P."/>
            <person name="Veloso J."/>
            <person name="Silva-Moreno E."/>
            <person name="Staats M."/>
            <person name="Valdes J.H."/>
            <person name="Van Kan J.A.L."/>
        </authorList>
    </citation>
    <scope>NUCLEOTIDE SEQUENCE [LARGE SCALE GENOMIC DNA]</scope>
    <source>
        <strain evidence="12 13">MUCL435</strain>
    </source>
</reference>
<feature type="transmembrane region" description="Helical" evidence="10">
    <location>
        <begin position="258"/>
        <end position="286"/>
    </location>
</feature>
<organism evidence="12 13">
    <name type="scientific">Botrytis galanthina</name>
    <dbReference type="NCBI Taxonomy" id="278940"/>
    <lineage>
        <taxon>Eukaryota</taxon>
        <taxon>Fungi</taxon>
        <taxon>Dikarya</taxon>
        <taxon>Ascomycota</taxon>
        <taxon>Pezizomycotina</taxon>
        <taxon>Leotiomycetes</taxon>
        <taxon>Helotiales</taxon>
        <taxon>Sclerotiniaceae</taxon>
        <taxon>Botrytis</taxon>
    </lineage>
</organism>
<keyword evidence="3" id="KW-0050">Antiport</keyword>
<keyword evidence="2" id="KW-0813">Transport</keyword>
<keyword evidence="5 10" id="KW-1133">Transmembrane helix</keyword>
<evidence type="ECO:0000256" key="6">
    <source>
        <dbReference type="ARBA" id="ARBA00023053"/>
    </source>
</evidence>
<feature type="domain" description="Cation/H+ exchanger transmembrane" evidence="11">
    <location>
        <begin position="40"/>
        <end position="502"/>
    </location>
</feature>
<dbReference type="OrthoDB" id="1288932at2759"/>
<feature type="transmembrane region" description="Helical" evidence="10">
    <location>
        <begin position="352"/>
        <end position="372"/>
    </location>
</feature>
<feature type="transmembrane region" description="Helical" evidence="10">
    <location>
        <begin position="167"/>
        <end position="191"/>
    </location>
</feature>
<evidence type="ECO:0000256" key="8">
    <source>
        <dbReference type="ARBA" id="ARBA00023136"/>
    </source>
</evidence>
<accession>A0A4S8R513</accession>
<evidence type="ECO:0000256" key="10">
    <source>
        <dbReference type="SAM" id="Phobius"/>
    </source>
</evidence>
<dbReference type="Gene3D" id="1.20.1530.20">
    <property type="match status" value="1"/>
</dbReference>
<dbReference type="InterPro" id="IPR006153">
    <property type="entry name" value="Cation/H_exchanger_TM"/>
</dbReference>
<dbReference type="Proteomes" id="UP000308671">
    <property type="component" value="Unassembled WGS sequence"/>
</dbReference>
<evidence type="ECO:0000256" key="3">
    <source>
        <dbReference type="ARBA" id="ARBA00022449"/>
    </source>
</evidence>
<evidence type="ECO:0000256" key="2">
    <source>
        <dbReference type="ARBA" id="ARBA00022448"/>
    </source>
</evidence>
<keyword evidence="9" id="KW-0739">Sodium transport</keyword>
<feature type="transmembrane region" description="Helical" evidence="10">
    <location>
        <begin position="203"/>
        <end position="225"/>
    </location>
</feature>
<dbReference type="PANTHER" id="PTHR43562:SF3">
    <property type="entry name" value="SODIUM ION_PROTON EXCHANGER (EUROFUNG)"/>
    <property type="match status" value="1"/>
</dbReference>
<feature type="transmembrane region" description="Helical" evidence="10">
    <location>
        <begin position="321"/>
        <end position="340"/>
    </location>
</feature>
<keyword evidence="7" id="KW-0406">Ion transport</keyword>
<proteinExistence type="predicted"/>
<dbReference type="PANTHER" id="PTHR43562">
    <property type="entry name" value="NAPA-TYPE SODIUM/HYDROGEN ANTIPORTER"/>
    <property type="match status" value="1"/>
</dbReference>
<dbReference type="GO" id="GO:1902600">
    <property type="term" value="P:proton transmembrane transport"/>
    <property type="evidence" value="ECO:0007669"/>
    <property type="project" value="InterPro"/>
</dbReference>
<dbReference type="InterPro" id="IPR038770">
    <property type="entry name" value="Na+/solute_symporter_sf"/>
</dbReference>
<keyword evidence="4 10" id="KW-0812">Transmembrane</keyword>
<keyword evidence="8 10" id="KW-0472">Membrane</keyword>
<keyword evidence="6" id="KW-0915">Sodium</keyword>
<evidence type="ECO:0000259" key="11">
    <source>
        <dbReference type="Pfam" id="PF00999"/>
    </source>
</evidence>